<dbReference type="OrthoDB" id="9801223at2"/>
<dbReference type="Gene3D" id="2.40.30.10">
    <property type="entry name" value="Translation factors"/>
    <property type="match status" value="1"/>
</dbReference>
<dbReference type="InterPro" id="IPR001433">
    <property type="entry name" value="OxRdtase_FAD/NAD-bd"/>
</dbReference>
<dbReference type="InterPro" id="IPR008333">
    <property type="entry name" value="Cbr1-like_FAD-bd_dom"/>
</dbReference>
<dbReference type="InterPro" id="IPR005302">
    <property type="entry name" value="MoCF_Sase_C"/>
</dbReference>
<dbReference type="Pfam" id="PF03473">
    <property type="entry name" value="MOSC"/>
    <property type="match status" value="1"/>
</dbReference>
<keyword evidence="2" id="KW-0411">Iron-sulfur</keyword>
<dbReference type="Proteomes" id="UP000533017">
    <property type="component" value="Unassembled WGS sequence"/>
</dbReference>
<keyword evidence="1" id="KW-0408">Iron</keyword>
<evidence type="ECO:0000256" key="1">
    <source>
        <dbReference type="ARBA" id="ARBA00022714"/>
    </source>
</evidence>
<evidence type="ECO:0000259" key="4">
    <source>
        <dbReference type="PROSITE" id="PS51384"/>
    </source>
</evidence>
<dbReference type="PANTHER" id="PTHR30212">
    <property type="entry name" value="PROTEIN YIIM"/>
    <property type="match status" value="1"/>
</dbReference>
<dbReference type="CDD" id="cd06184">
    <property type="entry name" value="flavohem_like_fad_nad_binding"/>
    <property type="match status" value="1"/>
</dbReference>
<dbReference type="RefSeq" id="WP_092889700.1">
    <property type="nucleotide sequence ID" value="NZ_FOOI01000023.1"/>
</dbReference>
<dbReference type="InterPro" id="IPR036010">
    <property type="entry name" value="2Fe-2S_ferredoxin-like_sf"/>
</dbReference>
<proteinExistence type="predicted"/>
<dbReference type="Proteomes" id="UP000199052">
    <property type="component" value="Unassembled WGS sequence"/>
</dbReference>
<gene>
    <name evidence="5" type="ORF">FHR37_005620</name>
    <name evidence="6" type="ORF">SAMN05421678_12353</name>
</gene>
<keyword evidence="1" id="KW-0479">Metal-binding</keyword>
<protein>
    <submittedName>
        <fullName evidence="5 6">Ferredoxin-NADP reductase</fullName>
    </submittedName>
</protein>
<dbReference type="GO" id="GO:0030170">
    <property type="term" value="F:pyridoxal phosphate binding"/>
    <property type="evidence" value="ECO:0007669"/>
    <property type="project" value="InterPro"/>
</dbReference>
<reference evidence="5 8" key="2">
    <citation type="submission" date="2020-07" db="EMBL/GenBank/DDBJ databases">
        <title>Sequencing the genomes of 1000 actinobacteria strains.</title>
        <authorList>
            <person name="Klenk H.-P."/>
        </authorList>
    </citation>
    <scope>NUCLEOTIDE SEQUENCE [LARGE SCALE GENOMIC DNA]</scope>
    <source>
        <strain evidence="5 8">DSM 45117</strain>
    </source>
</reference>
<feature type="domain" description="MOSC" evidence="3">
    <location>
        <begin position="31"/>
        <end position="166"/>
    </location>
</feature>
<dbReference type="PROSITE" id="PS51384">
    <property type="entry name" value="FAD_FR"/>
    <property type="match status" value="1"/>
</dbReference>
<dbReference type="InterPro" id="IPR017927">
    <property type="entry name" value="FAD-bd_FR_type"/>
</dbReference>
<dbReference type="SUPFAM" id="SSF54292">
    <property type="entry name" value="2Fe-2S ferredoxin-like"/>
    <property type="match status" value="1"/>
</dbReference>
<dbReference type="InterPro" id="IPR011037">
    <property type="entry name" value="Pyrv_Knase-like_insert_dom_sf"/>
</dbReference>
<dbReference type="PRINTS" id="PR00409">
    <property type="entry name" value="PHDIOXRDTASE"/>
</dbReference>
<evidence type="ECO:0000313" key="8">
    <source>
        <dbReference type="Proteomes" id="UP000533017"/>
    </source>
</evidence>
<dbReference type="PANTHER" id="PTHR30212:SF2">
    <property type="entry name" value="PROTEIN YIIM"/>
    <property type="match status" value="1"/>
</dbReference>
<dbReference type="PROSITE" id="PS51340">
    <property type="entry name" value="MOSC"/>
    <property type="match status" value="1"/>
</dbReference>
<dbReference type="Gene3D" id="3.40.50.80">
    <property type="entry name" value="Nucleotide-binding domain of ferredoxin-NADP reductase (FNR) module"/>
    <property type="match status" value="1"/>
</dbReference>
<dbReference type="EMBL" id="FOOI01000023">
    <property type="protein sequence ID" value="SFH59798.1"/>
    <property type="molecule type" value="Genomic_DNA"/>
</dbReference>
<dbReference type="InterPro" id="IPR017938">
    <property type="entry name" value="Riboflavin_synthase-like_b-brl"/>
</dbReference>
<feature type="domain" description="FAD-binding FR-type" evidence="4">
    <location>
        <begin position="226"/>
        <end position="331"/>
    </location>
</feature>
<evidence type="ECO:0000313" key="5">
    <source>
        <dbReference type="EMBL" id="NYH86769.1"/>
    </source>
</evidence>
<evidence type="ECO:0000259" key="3">
    <source>
        <dbReference type="PROSITE" id="PS51340"/>
    </source>
</evidence>
<dbReference type="GO" id="GO:0051537">
    <property type="term" value="F:2 iron, 2 sulfur cluster binding"/>
    <property type="evidence" value="ECO:0007669"/>
    <property type="project" value="UniProtKB-KW"/>
</dbReference>
<sequence length="579" mass="62421">MATVRVTSLNVGRPKKVDWDGRRVFTGAWKAPVNDRRRVTRLNVDGDGQGDLDGHGGPNRAVLVYQEQAYEFWRSFLSRSDLSAGSFGENLTLDGYPDDEVCIGDQYRIGTAMFEVSQPRVTCFRVGLRNDEPRLAALMVAHRRPGFYMRVLDEGEIGAGDQVELVRKDPAGLSVADVDALLYLPNPDRARLAIAGGHPALSAGWRDSFASMLEEDLQVGTGLAWKGFRSLRVARVARETPSVSSFYLTDPEGLDLPGARAGQYLTIRIPSAGSNNGLVRNYSLSAPAVGSAYRVSVKKEPGGAFSNLLHETVREGDLLDVAVPRGSFVLRPKARAYVFVSAGIGITPLLPMLARLRDMNPNARVWWLHSTRTLEEYPLLAEVEDLVAHSGAMVKVRTWVTRGDVRGPQATGNLGLRQGRLAPQSIADLGVPRDALAYVCGPSAFIEYATAALVAAGVASTNIASELFGAGAALNPGVVASGPSRRPHLPETLGTGPMVTFARSQLQVPWDSNRGSLLELAEACDVPTRWVCRTGVCHTCVTPLVSGELAYIEEPLVPPEDGEALICCSRPASEVVLDL</sequence>
<dbReference type="Pfam" id="PF00175">
    <property type="entry name" value="NAD_binding_1"/>
    <property type="match status" value="1"/>
</dbReference>
<dbReference type="InterPro" id="IPR039261">
    <property type="entry name" value="FNR_nucleotide-bd"/>
</dbReference>
<dbReference type="GO" id="GO:0016491">
    <property type="term" value="F:oxidoreductase activity"/>
    <property type="evidence" value="ECO:0007669"/>
    <property type="project" value="InterPro"/>
</dbReference>
<dbReference type="Pfam" id="PF00111">
    <property type="entry name" value="Fer2"/>
    <property type="match status" value="1"/>
</dbReference>
<organism evidence="6 7">
    <name type="scientific">Actinopolymorpha cephalotaxi</name>
    <dbReference type="NCBI Taxonomy" id="504797"/>
    <lineage>
        <taxon>Bacteria</taxon>
        <taxon>Bacillati</taxon>
        <taxon>Actinomycetota</taxon>
        <taxon>Actinomycetes</taxon>
        <taxon>Propionibacteriales</taxon>
        <taxon>Actinopolymorphaceae</taxon>
        <taxon>Actinopolymorpha</taxon>
    </lineage>
</organism>
<evidence type="ECO:0000313" key="7">
    <source>
        <dbReference type="Proteomes" id="UP000199052"/>
    </source>
</evidence>
<dbReference type="Gene3D" id="3.10.20.30">
    <property type="match status" value="1"/>
</dbReference>
<dbReference type="InterPro" id="IPR001041">
    <property type="entry name" value="2Fe-2S_ferredoxin-type"/>
</dbReference>
<dbReference type="InterPro" id="IPR052353">
    <property type="entry name" value="Benzoxazolinone_Detox_Enz"/>
</dbReference>
<evidence type="ECO:0000313" key="6">
    <source>
        <dbReference type="EMBL" id="SFH59798.1"/>
    </source>
</evidence>
<dbReference type="SUPFAM" id="SSF52343">
    <property type="entry name" value="Ferredoxin reductase-like, C-terminal NADP-linked domain"/>
    <property type="match status" value="1"/>
</dbReference>
<dbReference type="InterPro" id="IPR005163">
    <property type="entry name" value="Tri_helical_YiiM-like"/>
</dbReference>
<name>A0A1I3BBY1_9ACTN</name>
<dbReference type="Pfam" id="PF03475">
    <property type="entry name" value="YiiM_3-alpha"/>
    <property type="match status" value="1"/>
</dbReference>
<dbReference type="CDD" id="cd00207">
    <property type="entry name" value="fer2"/>
    <property type="match status" value="1"/>
</dbReference>
<keyword evidence="1" id="KW-0001">2Fe-2S</keyword>
<dbReference type="Gene3D" id="2.40.33.20">
    <property type="entry name" value="PK beta-barrel domain-like"/>
    <property type="match status" value="1"/>
</dbReference>
<dbReference type="AlphaFoldDB" id="A0A1I3BBY1"/>
<keyword evidence="8" id="KW-1185">Reference proteome</keyword>
<dbReference type="InterPro" id="IPR012675">
    <property type="entry name" value="Beta-grasp_dom_sf"/>
</dbReference>
<accession>A0A1I3BBY1</accession>
<dbReference type="SUPFAM" id="SSF50800">
    <property type="entry name" value="PK beta-barrel domain-like"/>
    <property type="match status" value="1"/>
</dbReference>
<reference evidence="6 7" key="1">
    <citation type="submission" date="2016-10" db="EMBL/GenBank/DDBJ databases">
        <authorList>
            <person name="de Groot N.N."/>
        </authorList>
    </citation>
    <scope>NUCLEOTIDE SEQUENCE [LARGE SCALE GENOMIC DNA]</scope>
    <source>
        <strain evidence="6 7">CPCC 202808</strain>
    </source>
</reference>
<evidence type="ECO:0000256" key="2">
    <source>
        <dbReference type="ARBA" id="ARBA00023014"/>
    </source>
</evidence>
<dbReference type="Pfam" id="PF00970">
    <property type="entry name" value="FAD_binding_6"/>
    <property type="match status" value="1"/>
</dbReference>
<dbReference type="GO" id="GO:0030151">
    <property type="term" value="F:molybdenum ion binding"/>
    <property type="evidence" value="ECO:0007669"/>
    <property type="project" value="InterPro"/>
</dbReference>
<dbReference type="STRING" id="504797.SAMN05421678_12353"/>
<dbReference type="SUPFAM" id="SSF63380">
    <property type="entry name" value="Riboflavin synthase domain-like"/>
    <property type="match status" value="1"/>
</dbReference>
<dbReference type="EMBL" id="JACBZA010000001">
    <property type="protein sequence ID" value="NYH86769.1"/>
    <property type="molecule type" value="Genomic_DNA"/>
</dbReference>